<dbReference type="GO" id="GO:0046872">
    <property type="term" value="F:metal ion binding"/>
    <property type="evidence" value="ECO:0007669"/>
    <property type="project" value="InterPro"/>
</dbReference>
<dbReference type="EMBL" id="CP013443">
    <property type="protein sequence ID" value="AOK17716.1"/>
    <property type="molecule type" value="Genomic_DNA"/>
</dbReference>
<evidence type="ECO:0000256" key="4">
    <source>
        <dbReference type="PROSITE-ProRule" id="PRU00409"/>
    </source>
</evidence>
<name>A0A1B4PUS9_BURCE</name>
<dbReference type="InterPro" id="IPR052032">
    <property type="entry name" value="ATP-dep_AA_Ligase"/>
</dbReference>
<reference evidence="6 7" key="1">
    <citation type="submission" date="2015-12" db="EMBL/GenBank/DDBJ databases">
        <title>Diversity of Burkholderia near neighbor genomes.</title>
        <authorList>
            <person name="Sahl J."/>
            <person name="Wagner D."/>
            <person name="Keim P."/>
        </authorList>
    </citation>
    <scope>NUCLEOTIDE SEQUENCE [LARGE SCALE GENOMIC DNA]</scope>
    <source>
        <strain evidence="6 7">MSMB1184WGS</strain>
    </source>
</reference>
<dbReference type="GO" id="GO:0016874">
    <property type="term" value="F:ligase activity"/>
    <property type="evidence" value="ECO:0007669"/>
    <property type="project" value="UniProtKB-KW"/>
</dbReference>
<evidence type="ECO:0000313" key="6">
    <source>
        <dbReference type="EMBL" id="AOK17716.1"/>
    </source>
</evidence>
<dbReference type="Gene3D" id="3.30.470.20">
    <property type="entry name" value="ATP-grasp fold, B domain"/>
    <property type="match status" value="1"/>
</dbReference>
<gene>
    <name evidence="6" type="ORF">WT26_18000</name>
</gene>
<keyword evidence="1" id="KW-0436">Ligase</keyword>
<evidence type="ECO:0000259" key="5">
    <source>
        <dbReference type="PROSITE" id="PS50975"/>
    </source>
</evidence>
<keyword evidence="2 4" id="KW-0547">Nucleotide-binding</keyword>
<protein>
    <recommendedName>
        <fullName evidence="5">ATP-grasp domain-containing protein</fullName>
    </recommendedName>
</protein>
<dbReference type="RefSeq" id="WP_060138833.1">
    <property type="nucleotide sequence ID" value="NZ_CP013443.1"/>
</dbReference>
<evidence type="ECO:0000256" key="1">
    <source>
        <dbReference type="ARBA" id="ARBA00022598"/>
    </source>
</evidence>
<keyword evidence="3 4" id="KW-0067">ATP-binding</keyword>
<dbReference type="PANTHER" id="PTHR43585">
    <property type="entry name" value="FUMIPYRROLE BIOSYNTHESIS PROTEIN C"/>
    <property type="match status" value="1"/>
</dbReference>
<dbReference type="AlphaFoldDB" id="A0A1B4PUS9"/>
<evidence type="ECO:0000256" key="2">
    <source>
        <dbReference type="ARBA" id="ARBA00022741"/>
    </source>
</evidence>
<dbReference type="Pfam" id="PF13535">
    <property type="entry name" value="ATP-grasp_4"/>
    <property type="match status" value="1"/>
</dbReference>
<organism evidence="6 7">
    <name type="scientific">Burkholderia cepacia</name>
    <name type="common">Pseudomonas cepacia</name>
    <dbReference type="NCBI Taxonomy" id="292"/>
    <lineage>
        <taxon>Bacteria</taxon>
        <taxon>Pseudomonadati</taxon>
        <taxon>Pseudomonadota</taxon>
        <taxon>Betaproteobacteria</taxon>
        <taxon>Burkholderiales</taxon>
        <taxon>Burkholderiaceae</taxon>
        <taxon>Burkholderia</taxon>
        <taxon>Burkholderia cepacia complex</taxon>
    </lineage>
</organism>
<dbReference type="PROSITE" id="PS50975">
    <property type="entry name" value="ATP_GRASP"/>
    <property type="match status" value="1"/>
</dbReference>
<proteinExistence type="predicted"/>
<dbReference type="Proteomes" id="UP000094776">
    <property type="component" value="Chromosome 1"/>
</dbReference>
<evidence type="ECO:0000256" key="3">
    <source>
        <dbReference type="ARBA" id="ARBA00022840"/>
    </source>
</evidence>
<evidence type="ECO:0000313" key="7">
    <source>
        <dbReference type="Proteomes" id="UP000094776"/>
    </source>
</evidence>
<dbReference type="InterPro" id="IPR011761">
    <property type="entry name" value="ATP-grasp"/>
</dbReference>
<dbReference type="PANTHER" id="PTHR43585:SF2">
    <property type="entry name" value="ATP-GRASP ENZYME FSQD"/>
    <property type="match status" value="1"/>
</dbReference>
<sequence length="398" mass="42854">MKSVLIIAPLTFDACERYAQAAAELGVEACFAIPGVSNIPYDTWQLDRYRTICVERIDNDATALIEALASFGHIDAVVAGGEFSVAAADSVARALGLRCSMDGDPSVLRNKARMRHAFAQHGVPQPRLYGAASSIAELRELIVDIDRYPVVSKPADMAGSWYVTLNHSADEIERNAAAIFADRVALSTGMSFAGECLLEAYFHGDEYSAEVVVQDARIEHLFVTRKFLSPLPNFDEIGHLSGPALLEGALRAQVEDAARRLLDAARVRNSIVHIEFKVSPDGTMAVIEAGCRVAGDRISTLVNLAFGVHLEKAMITVKLGSDLAAARADGHRPSCYGVRFAFAGQPAADVPGARVLQKSIEPDHAPIDGFSRTHLVNRIGYEVLQVPSAEQFAVALQG</sequence>
<accession>A0A1B4PUS9</accession>
<feature type="domain" description="ATP-grasp" evidence="5">
    <location>
        <begin position="115"/>
        <end position="319"/>
    </location>
</feature>
<dbReference type="GO" id="GO:0005524">
    <property type="term" value="F:ATP binding"/>
    <property type="evidence" value="ECO:0007669"/>
    <property type="project" value="UniProtKB-UniRule"/>
</dbReference>
<dbReference type="SUPFAM" id="SSF56059">
    <property type="entry name" value="Glutathione synthetase ATP-binding domain-like"/>
    <property type="match status" value="1"/>
</dbReference>